<accession>A0AA86VSP9</accession>
<organism evidence="1 2">
    <name type="scientific">Sphenostylis stenocarpa</name>
    <dbReference type="NCBI Taxonomy" id="92480"/>
    <lineage>
        <taxon>Eukaryota</taxon>
        <taxon>Viridiplantae</taxon>
        <taxon>Streptophyta</taxon>
        <taxon>Embryophyta</taxon>
        <taxon>Tracheophyta</taxon>
        <taxon>Spermatophyta</taxon>
        <taxon>Magnoliopsida</taxon>
        <taxon>eudicotyledons</taxon>
        <taxon>Gunneridae</taxon>
        <taxon>Pentapetalae</taxon>
        <taxon>rosids</taxon>
        <taxon>fabids</taxon>
        <taxon>Fabales</taxon>
        <taxon>Fabaceae</taxon>
        <taxon>Papilionoideae</taxon>
        <taxon>50 kb inversion clade</taxon>
        <taxon>NPAAA clade</taxon>
        <taxon>indigoferoid/millettioid clade</taxon>
        <taxon>Phaseoleae</taxon>
        <taxon>Sphenostylis</taxon>
    </lineage>
</organism>
<dbReference type="EMBL" id="OY731403">
    <property type="protein sequence ID" value="CAJ1963706.1"/>
    <property type="molecule type" value="Genomic_DNA"/>
</dbReference>
<dbReference type="Gramene" id="rna-AYBTSS11_LOCUS19920">
    <property type="protein sequence ID" value="CAJ1963706.1"/>
    <property type="gene ID" value="gene-AYBTSS11_LOCUS19920"/>
</dbReference>
<protein>
    <submittedName>
        <fullName evidence="1">Uncharacterized protein</fullName>
    </submittedName>
</protein>
<evidence type="ECO:0000313" key="2">
    <source>
        <dbReference type="Proteomes" id="UP001189624"/>
    </source>
</evidence>
<reference evidence="1" key="1">
    <citation type="submission" date="2023-10" db="EMBL/GenBank/DDBJ databases">
        <authorList>
            <person name="Domelevo Entfellner J.-B."/>
        </authorList>
    </citation>
    <scope>NUCLEOTIDE SEQUENCE</scope>
</reference>
<evidence type="ECO:0000313" key="1">
    <source>
        <dbReference type="EMBL" id="CAJ1963706.1"/>
    </source>
</evidence>
<proteinExistence type="predicted"/>
<name>A0AA86VSP9_9FABA</name>
<dbReference type="AlphaFoldDB" id="A0AA86VSP9"/>
<dbReference type="Proteomes" id="UP001189624">
    <property type="component" value="Chromosome 6"/>
</dbReference>
<keyword evidence="2" id="KW-1185">Reference proteome</keyword>
<sequence length="63" mass="6788">MDASSSSGKDKISQGSVEVTLFVVTTRCKVTCDLICHVALLLASIYLAFTKVGGKVKRTYHLP</sequence>
<gene>
    <name evidence="1" type="ORF">AYBTSS11_LOCUS19920</name>
</gene>